<dbReference type="InterPro" id="IPR025110">
    <property type="entry name" value="AMP-bd_C"/>
</dbReference>
<dbReference type="Gene3D" id="3.30.300.30">
    <property type="match status" value="1"/>
</dbReference>
<dbReference type="RefSeq" id="WP_267653114.1">
    <property type="nucleotide sequence ID" value="NZ_JAOVZR010000001.1"/>
</dbReference>
<dbReference type="Gene3D" id="3.40.50.12780">
    <property type="entry name" value="N-terminal domain of ligase-like"/>
    <property type="match status" value="1"/>
</dbReference>
<sequence length="514" mass="55408">MNLAEWLVRSARVHPDNPALYLGGEMRADYRGFARAAGGIGAGLAERHGIKPGDRVAIFAKNHPAYLEAMFGIWFAGAAVVPINAKLHPREAAYIVENSGATAVFASQPLGDELVQALEQRAPTVIDLAGAEFDVLREVQPFAEPVARDDDDMAWLFYTSGTTGRPKGVMLSHGNLQAMAFSYFVDVDEVLTSDAALYAAPISHGAGLYCIQHVLKAARHVVPVSAGFEPGEIFGLARELGGIHLFAAPTMVKRLVSGARASGYDGEGIRTIVYGGGPMYLADIIDAVEVLGPRFCQIYGQGESPMTITALNRAAVADRSHPRWRERLASVGIPHACVEVRIVDPDGVELATGDTGEIIVRGTPVMAGYWGDPEATARALRDGWLWTGDMGSLDADGFLTLKDRSKDVIISGGTNIYPREVEEALLIHESVREVSVIGAADPEWGERVIAFVVIAADAVVDAEALDRHCLDHIARFKRPKTYRFVTDLPKNNYGKVLKTELRALLAEEPSTGLS</sequence>
<dbReference type="Pfam" id="PF00501">
    <property type="entry name" value="AMP-binding"/>
    <property type="match status" value="1"/>
</dbReference>
<evidence type="ECO:0000259" key="3">
    <source>
        <dbReference type="Pfam" id="PF13193"/>
    </source>
</evidence>
<gene>
    <name evidence="4" type="ORF">OEG84_07230</name>
</gene>
<comment type="caution">
    <text evidence="4">The sequence shown here is derived from an EMBL/GenBank/DDBJ whole genome shotgun (WGS) entry which is preliminary data.</text>
</comment>
<dbReference type="EMBL" id="JAOVZR010000001">
    <property type="protein sequence ID" value="MCY0147511.1"/>
    <property type="molecule type" value="Genomic_DNA"/>
</dbReference>
<organism evidence="4 5">
    <name type="scientific">Hoeflea algicola</name>
    <dbReference type="NCBI Taxonomy" id="2983763"/>
    <lineage>
        <taxon>Bacteria</taxon>
        <taxon>Pseudomonadati</taxon>
        <taxon>Pseudomonadota</taxon>
        <taxon>Alphaproteobacteria</taxon>
        <taxon>Hyphomicrobiales</taxon>
        <taxon>Rhizobiaceae</taxon>
        <taxon>Hoeflea</taxon>
    </lineage>
</organism>
<dbReference type="Pfam" id="PF13193">
    <property type="entry name" value="AMP-binding_C"/>
    <property type="match status" value="1"/>
</dbReference>
<keyword evidence="1" id="KW-0479">Metal-binding</keyword>
<feature type="domain" description="AMP-dependent synthetase/ligase" evidence="2">
    <location>
        <begin position="9"/>
        <end position="370"/>
    </location>
</feature>
<dbReference type="PRINTS" id="PR00154">
    <property type="entry name" value="AMPBINDING"/>
</dbReference>
<dbReference type="InterPro" id="IPR042099">
    <property type="entry name" value="ANL_N_sf"/>
</dbReference>
<dbReference type="InterPro" id="IPR050237">
    <property type="entry name" value="ATP-dep_AMP-bd_enzyme"/>
</dbReference>
<name>A0ABT3Z720_9HYPH</name>
<reference evidence="4" key="1">
    <citation type="submission" date="2022-10" db="EMBL/GenBank/DDBJ databases">
        <title>Hoeflea sp. G2-23, isolated from marine algae.</title>
        <authorList>
            <person name="Kristyanto S."/>
            <person name="Kim J.M."/>
            <person name="Jeon C.O."/>
        </authorList>
    </citation>
    <scope>NUCLEOTIDE SEQUENCE</scope>
    <source>
        <strain evidence="4">G2-23</strain>
    </source>
</reference>
<keyword evidence="5" id="KW-1185">Reference proteome</keyword>
<dbReference type="InterPro" id="IPR000873">
    <property type="entry name" value="AMP-dep_synth/lig_dom"/>
</dbReference>
<dbReference type="InterPro" id="IPR020845">
    <property type="entry name" value="AMP-binding_CS"/>
</dbReference>
<dbReference type="SUPFAM" id="SSF56801">
    <property type="entry name" value="Acetyl-CoA synthetase-like"/>
    <property type="match status" value="1"/>
</dbReference>
<feature type="domain" description="AMP-binding enzyme C-terminal" evidence="3">
    <location>
        <begin position="420"/>
        <end position="495"/>
    </location>
</feature>
<evidence type="ECO:0000313" key="4">
    <source>
        <dbReference type="EMBL" id="MCY0147511.1"/>
    </source>
</evidence>
<evidence type="ECO:0000259" key="2">
    <source>
        <dbReference type="Pfam" id="PF00501"/>
    </source>
</evidence>
<dbReference type="PROSITE" id="PS00455">
    <property type="entry name" value="AMP_BINDING"/>
    <property type="match status" value="1"/>
</dbReference>
<dbReference type="PANTHER" id="PTHR43767">
    <property type="entry name" value="LONG-CHAIN-FATTY-ACID--COA LIGASE"/>
    <property type="match status" value="1"/>
</dbReference>
<dbReference type="PANTHER" id="PTHR43767:SF1">
    <property type="entry name" value="NONRIBOSOMAL PEPTIDE SYNTHASE PES1 (EUROFUNG)-RELATED"/>
    <property type="match status" value="1"/>
</dbReference>
<dbReference type="InterPro" id="IPR045851">
    <property type="entry name" value="AMP-bd_C_sf"/>
</dbReference>
<protein>
    <submittedName>
        <fullName evidence="4">AMP-binding protein</fullName>
    </submittedName>
</protein>
<evidence type="ECO:0000256" key="1">
    <source>
        <dbReference type="ARBA" id="ARBA00022723"/>
    </source>
</evidence>
<accession>A0ABT3Z720</accession>
<proteinExistence type="predicted"/>
<evidence type="ECO:0000313" key="5">
    <source>
        <dbReference type="Proteomes" id="UP001073227"/>
    </source>
</evidence>
<dbReference type="InterPro" id="IPR020459">
    <property type="entry name" value="AMP-binding"/>
</dbReference>
<dbReference type="Proteomes" id="UP001073227">
    <property type="component" value="Unassembled WGS sequence"/>
</dbReference>